<evidence type="ECO:0000313" key="1">
    <source>
        <dbReference type="EMBL" id="PKY61470.1"/>
    </source>
</evidence>
<proteinExistence type="predicted"/>
<dbReference type="EMBL" id="LLXI01005402">
    <property type="protein sequence ID" value="PKY61470.1"/>
    <property type="molecule type" value="Genomic_DNA"/>
</dbReference>
<gene>
    <name evidence="1" type="ORF">RhiirA4_486500</name>
</gene>
<name>A0A2I1HRH0_9GLOM</name>
<organism evidence="1 2">
    <name type="scientific">Rhizophagus irregularis</name>
    <dbReference type="NCBI Taxonomy" id="588596"/>
    <lineage>
        <taxon>Eukaryota</taxon>
        <taxon>Fungi</taxon>
        <taxon>Fungi incertae sedis</taxon>
        <taxon>Mucoromycota</taxon>
        <taxon>Glomeromycotina</taxon>
        <taxon>Glomeromycetes</taxon>
        <taxon>Glomerales</taxon>
        <taxon>Glomeraceae</taxon>
        <taxon>Rhizophagus</taxon>
    </lineage>
</organism>
<keyword evidence="2" id="KW-1185">Reference proteome</keyword>
<dbReference type="Proteomes" id="UP000234323">
    <property type="component" value="Unassembled WGS sequence"/>
</dbReference>
<reference evidence="1 2" key="1">
    <citation type="submission" date="2015-10" db="EMBL/GenBank/DDBJ databases">
        <title>Genome analyses suggest a sexual origin of heterokaryosis in a supposedly ancient asexual fungus.</title>
        <authorList>
            <person name="Ropars J."/>
            <person name="Sedzielewska K."/>
            <person name="Noel J."/>
            <person name="Charron P."/>
            <person name="Farinelli L."/>
            <person name="Marton T."/>
            <person name="Kruger M."/>
            <person name="Pelin A."/>
            <person name="Brachmann A."/>
            <person name="Corradi N."/>
        </authorList>
    </citation>
    <scope>NUCLEOTIDE SEQUENCE [LARGE SCALE GENOMIC DNA]</scope>
    <source>
        <strain evidence="1 2">A4</strain>
    </source>
</reference>
<sequence length="144" mass="16998">MKGSVLDTGPKTQNGLFFRLSCPGRVRFRWLILDPGRVEFWLLGLLASLDNFGCKSDSNFEEVECPGKETAEALSKKFFKKLFLSFYRTSLERGLRPWIPNMFERKFQTTNRNGLAFRNPAFGMSRWFCTSEWWMQSRERRMET</sequence>
<accession>A0A2I1HRH0</accession>
<dbReference type="AlphaFoldDB" id="A0A2I1HRH0"/>
<evidence type="ECO:0000313" key="2">
    <source>
        <dbReference type="Proteomes" id="UP000234323"/>
    </source>
</evidence>
<comment type="caution">
    <text evidence="1">The sequence shown here is derived from an EMBL/GenBank/DDBJ whole genome shotgun (WGS) entry which is preliminary data.</text>
</comment>
<protein>
    <submittedName>
        <fullName evidence="1">Uncharacterized protein</fullName>
    </submittedName>
</protein>